<protein>
    <submittedName>
        <fullName evidence="3">Uncharacterized protein YigE (DUF2233 family)</fullName>
    </submittedName>
</protein>
<keyword evidence="1" id="KW-0732">Signal</keyword>
<gene>
    <name evidence="3" type="ORF">J2R99_001544</name>
</gene>
<dbReference type="PANTHER" id="PTHR40446:SF2">
    <property type="entry name" value="N-ACETYLGLUCOSAMINE-1-PHOSPHODIESTER ALPHA-N-ACETYLGLUCOSAMINIDASE"/>
    <property type="match status" value="1"/>
</dbReference>
<evidence type="ECO:0000259" key="2">
    <source>
        <dbReference type="Pfam" id="PF09992"/>
    </source>
</evidence>
<dbReference type="InterPro" id="IPR018711">
    <property type="entry name" value="NAGPA"/>
</dbReference>
<dbReference type="Proteomes" id="UP001230253">
    <property type="component" value="Unassembled WGS sequence"/>
</dbReference>
<evidence type="ECO:0000256" key="1">
    <source>
        <dbReference type="SAM" id="SignalP"/>
    </source>
</evidence>
<evidence type="ECO:0000313" key="4">
    <source>
        <dbReference type="Proteomes" id="UP001230253"/>
    </source>
</evidence>
<comment type="caution">
    <text evidence="3">The sequence shown here is derived from an EMBL/GenBank/DDBJ whole genome shotgun (WGS) entry which is preliminary data.</text>
</comment>
<feature type="domain" description="Phosphodiester glycosidase" evidence="2">
    <location>
        <begin position="76"/>
        <end position="222"/>
    </location>
</feature>
<sequence>MSLLLAGLTIPSALLGPAFAAGQNCEITRDGARSYAVCRFDPATDDVRLYLNDATGKPYGSFRALKSALESEGKRLAFAMNGGMYHEDFSPVGLYVEDGRTLKSANTNKGPGNFHMLPNGIFWIGGGKAGVLETQAYLRRKPPADFATQSGPMLLIDGKRHPRFLKDSDSAKKRNGVCVTKKGEIVFAVSEGPVTFWEFSGFFKDRIGCDNALFLDGSISSLYAPELRRADGFFPLGPIIAVTAK</sequence>
<accession>A0ABU0C5A0</accession>
<name>A0ABU0C5A0_9BRAD</name>
<proteinExistence type="predicted"/>
<keyword evidence="4" id="KW-1185">Reference proteome</keyword>
<feature type="chain" id="PRO_5046549532" evidence="1">
    <location>
        <begin position="21"/>
        <end position="245"/>
    </location>
</feature>
<feature type="signal peptide" evidence="1">
    <location>
        <begin position="1"/>
        <end position="20"/>
    </location>
</feature>
<reference evidence="3 4" key="1">
    <citation type="submission" date="2023-07" db="EMBL/GenBank/DDBJ databases">
        <title>Genomic Encyclopedia of Type Strains, Phase IV (KMG-IV): sequencing the most valuable type-strain genomes for metagenomic binning, comparative biology and taxonomic classification.</title>
        <authorList>
            <person name="Goeker M."/>
        </authorList>
    </citation>
    <scope>NUCLEOTIDE SEQUENCE [LARGE SCALE GENOMIC DNA]</scope>
    <source>
        <strain evidence="3 4">DSM 11549</strain>
    </source>
</reference>
<evidence type="ECO:0000313" key="3">
    <source>
        <dbReference type="EMBL" id="MDQ0325695.1"/>
    </source>
</evidence>
<dbReference type="EMBL" id="JAUSUK010000001">
    <property type="protein sequence ID" value="MDQ0325695.1"/>
    <property type="molecule type" value="Genomic_DNA"/>
</dbReference>
<organism evidence="3 4">
    <name type="scientific">Rhodopseudomonas julia</name>
    <dbReference type="NCBI Taxonomy" id="200617"/>
    <lineage>
        <taxon>Bacteria</taxon>
        <taxon>Pseudomonadati</taxon>
        <taxon>Pseudomonadota</taxon>
        <taxon>Alphaproteobacteria</taxon>
        <taxon>Hyphomicrobiales</taxon>
        <taxon>Nitrobacteraceae</taxon>
        <taxon>Rhodopseudomonas</taxon>
    </lineage>
</organism>
<dbReference type="Pfam" id="PF09992">
    <property type="entry name" value="NAGPA"/>
    <property type="match status" value="1"/>
</dbReference>
<dbReference type="PANTHER" id="PTHR40446">
    <property type="entry name" value="N-ACETYLGLUCOSAMINE-1-PHOSPHODIESTER ALPHA-N-ACETYLGLUCOSAMINIDASE"/>
    <property type="match status" value="1"/>
</dbReference>